<dbReference type="AlphaFoldDB" id="A0A937RBF9"/>
<evidence type="ECO:0000256" key="2">
    <source>
        <dbReference type="ARBA" id="ARBA00022598"/>
    </source>
</evidence>
<dbReference type="SUPFAM" id="SSF56801">
    <property type="entry name" value="Acetyl-CoA synthetase-like"/>
    <property type="match status" value="1"/>
</dbReference>
<dbReference type="InterPro" id="IPR042099">
    <property type="entry name" value="ANL_N_sf"/>
</dbReference>
<dbReference type="GO" id="GO:0031956">
    <property type="term" value="F:medium-chain fatty acid-CoA ligase activity"/>
    <property type="evidence" value="ECO:0007669"/>
    <property type="project" value="TreeGrafter"/>
</dbReference>
<name>A0A937RBF9_9ACTN</name>
<dbReference type="InterPro" id="IPR045851">
    <property type="entry name" value="AMP-bd_C_sf"/>
</dbReference>
<feature type="domain" description="AMP-binding enzyme C-terminal" evidence="4">
    <location>
        <begin position="460"/>
        <end position="536"/>
    </location>
</feature>
<evidence type="ECO:0000259" key="3">
    <source>
        <dbReference type="Pfam" id="PF00501"/>
    </source>
</evidence>
<dbReference type="EMBL" id="JAEACQ010000160">
    <property type="protein sequence ID" value="MBL7627365.1"/>
    <property type="molecule type" value="Genomic_DNA"/>
</dbReference>
<dbReference type="InterPro" id="IPR020845">
    <property type="entry name" value="AMP-binding_CS"/>
</dbReference>
<organism evidence="5 6">
    <name type="scientific">Frankia nepalensis</name>
    <dbReference type="NCBI Taxonomy" id="1836974"/>
    <lineage>
        <taxon>Bacteria</taxon>
        <taxon>Bacillati</taxon>
        <taxon>Actinomycetota</taxon>
        <taxon>Actinomycetes</taxon>
        <taxon>Frankiales</taxon>
        <taxon>Frankiaceae</taxon>
        <taxon>Frankia</taxon>
    </lineage>
</organism>
<gene>
    <name evidence="5" type="ORF">I7412_09325</name>
</gene>
<evidence type="ECO:0000259" key="4">
    <source>
        <dbReference type="Pfam" id="PF13193"/>
    </source>
</evidence>
<comment type="similarity">
    <text evidence="1">Belongs to the ATP-dependent AMP-binding enzyme family.</text>
</comment>
<dbReference type="GO" id="GO:0006631">
    <property type="term" value="P:fatty acid metabolic process"/>
    <property type="evidence" value="ECO:0007669"/>
    <property type="project" value="TreeGrafter"/>
</dbReference>
<dbReference type="Gene3D" id="3.40.50.12780">
    <property type="entry name" value="N-terminal domain of ligase-like"/>
    <property type="match status" value="1"/>
</dbReference>
<dbReference type="PROSITE" id="PS00455">
    <property type="entry name" value="AMP_BINDING"/>
    <property type="match status" value="1"/>
</dbReference>
<dbReference type="Gene3D" id="3.30.300.30">
    <property type="match status" value="1"/>
</dbReference>
<dbReference type="Pfam" id="PF00501">
    <property type="entry name" value="AMP-binding"/>
    <property type="match status" value="1"/>
</dbReference>
<accession>A0A937RBF9</accession>
<dbReference type="Proteomes" id="UP000604475">
    <property type="component" value="Unassembled WGS sequence"/>
</dbReference>
<proteinExistence type="inferred from homology"/>
<keyword evidence="2 5" id="KW-0436">Ligase</keyword>
<evidence type="ECO:0000313" key="5">
    <source>
        <dbReference type="EMBL" id="MBL7627365.1"/>
    </source>
</evidence>
<reference evidence="5" key="1">
    <citation type="submission" date="2020-12" db="EMBL/GenBank/DDBJ databases">
        <title>Genomic characterization of non-nitrogen-fixing Frankia strains.</title>
        <authorList>
            <person name="Carlos-Shanley C."/>
            <person name="Guerra T."/>
            <person name="Hahn D."/>
        </authorList>
    </citation>
    <scope>NUCLEOTIDE SEQUENCE</scope>
    <source>
        <strain evidence="5">CN6</strain>
    </source>
</reference>
<dbReference type="PANTHER" id="PTHR43201">
    <property type="entry name" value="ACYL-COA SYNTHETASE"/>
    <property type="match status" value="1"/>
</dbReference>
<dbReference type="InterPro" id="IPR000873">
    <property type="entry name" value="AMP-dep_synth/lig_dom"/>
</dbReference>
<dbReference type="PANTHER" id="PTHR43201:SF5">
    <property type="entry name" value="MEDIUM-CHAIN ACYL-COA LIGASE ACSF2, MITOCHONDRIAL"/>
    <property type="match status" value="1"/>
</dbReference>
<comment type="caution">
    <text evidence="5">The sequence shown here is derived from an EMBL/GenBank/DDBJ whole genome shotgun (WGS) entry which is preliminary data.</text>
</comment>
<dbReference type="RefSeq" id="WP_203003527.1">
    <property type="nucleotide sequence ID" value="NZ_JADWYU010000099.1"/>
</dbReference>
<sequence length="561" mass="60274">MSLDIARNALLQADHRLTGPGGPFEVTEDLVLGERMPVFRNRPTSLREILASSACFGSRDCFVFGDGSRITFAELPSRVASTAAFLRDVHGVRQGDRVAICAANGPGWLLVLWATTSLGAVLVAMNGWWSEPEIENALDLTSPAVVFADEKRGARLPCSYVDVDKTFGDMIRHAPDAPLPDCPVSEDDPAALIFTSGTTGRPKAACLSHRSLVAFIMMQEYLGVRGSALRGGAAPARPATRLAVFPLFHVSGLAATLTAVHVGATTVWPLGRFDPGMVIDLTVREGINIWGGTVTHIFRLLQHPRVGEVDPKQIASVGIGGSATTPQLVRIIEERFPHLAGTSSSGYGSTESGGLISWTPEAMLAEAPDCVGPVLPTVEVRIADDRGDPVSDGHDGDIWVRSPLLMIGYWNNDEANAEALAPGRWLRTGDYGRLEHGVLFLASRRRDLIIRGGENVYPFEIENRLEEHPDIIEAAVIGVDDDEFGQEVKAVVVLREGSSLDAAGMRSHCATTLASYKVPTRVEIRHTALPRNPTGKVMKQVLAGLDAGTFVDDGNASEKED</sequence>
<protein>
    <submittedName>
        <fullName evidence="5">Acyl--CoA ligase</fullName>
    </submittedName>
</protein>
<dbReference type="InterPro" id="IPR025110">
    <property type="entry name" value="AMP-bd_C"/>
</dbReference>
<evidence type="ECO:0000313" key="6">
    <source>
        <dbReference type="Proteomes" id="UP000604475"/>
    </source>
</evidence>
<feature type="domain" description="AMP-dependent synthetase/ligase" evidence="3">
    <location>
        <begin position="56"/>
        <end position="410"/>
    </location>
</feature>
<dbReference type="Pfam" id="PF13193">
    <property type="entry name" value="AMP-binding_C"/>
    <property type="match status" value="1"/>
</dbReference>
<evidence type="ECO:0000256" key="1">
    <source>
        <dbReference type="ARBA" id="ARBA00006432"/>
    </source>
</evidence>
<keyword evidence="6" id="KW-1185">Reference proteome</keyword>